<dbReference type="Pfam" id="PF00176">
    <property type="entry name" value="SNF2-rel_dom"/>
    <property type="match status" value="1"/>
</dbReference>
<organism evidence="4">
    <name type="scientific">Herbaspirillum huttiense subsp. nephrolepidis</name>
    <dbReference type="NCBI Taxonomy" id="3075126"/>
    <lineage>
        <taxon>Bacteria</taxon>
        <taxon>Pseudomonadati</taxon>
        <taxon>Pseudomonadota</taxon>
        <taxon>Betaproteobacteria</taxon>
        <taxon>Burkholderiales</taxon>
        <taxon>Oxalobacteraceae</taxon>
        <taxon>Herbaspirillum</taxon>
    </lineage>
</organism>
<dbReference type="PANTHER" id="PTHR10799">
    <property type="entry name" value="SNF2/RAD54 HELICASE FAMILY"/>
    <property type="match status" value="1"/>
</dbReference>
<keyword evidence="1 4" id="KW-0378">Hydrolase</keyword>
<reference evidence="4" key="1">
    <citation type="submission" date="2023-02" db="EMBL/GenBank/DDBJ databases">
        <title>Description of Herbaspirillum huttiense subsp. nephrolepsisexaltata and Herbaspirillum huttiense subsp. lycopersicon.</title>
        <authorList>
            <person name="Poudel M."/>
            <person name="Sharma A."/>
            <person name="Goss E."/>
            <person name="Tapia J.H."/>
            <person name="Harmon C.M."/>
            <person name="Jones J.B."/>
        </authorList>
    </citation>
    <scope>NUCLEOTIDE SEQUENCE</scope>
    <source>
        <strain evidence="4">NC40101</strain>
    </source>
</reference>
<dbReference type="GO" id="GO:0005524">
    <property type="term" value="F:ATP binding"/>
    <property type="evidence" value="ECO:0007669"/>
    <property type="project" value="InterPro"/>
</dbReference>
<evidence type="ECO:0000259" key="3">
    <source>
        <dbReference type="PROSITE" id="PS51194"/>
    </source>
</evidence>
<dbReference type="InterPro" id="IPR014001">
    <property type="entry name" value="Helicase_ATP-bd"/>
</dbReference>
<dbReference type="Gene3D" id="3.40.50.300">
    <property type="entry name" value="P-loop containing nucleotide triphosphate hydrolases"/>
    <property type="match status" value="1"/>
</dbReference>
<sequence length="1147" mass="126957">MSDVLRDWLVNPADNDEVVLERIKQLLGDAFAGAVSYDSSLFVELGAEGSHVMGGHKGHEGRGPAGLPRGFFRVQFDFVRSPYEFAGYCTYCHETCDHVPALLLAAVKILRPAVWELISKQPKIPLVSASASTWLTLLSAPVADPVEPDAIQVAERSARFSYFLDPGRSNFRQTLSFSEVRLRGVQNRRNWSGFLQKIQPAQKPADDFHDRYRYQYVPPVPRINFPDYISQEDLAIGKLLFIATTLGDSAHLMLRGKEVTHVLKKLATDGQLFVDNADSALKLGGQRTFSTRWSRNVDFAWELKLAVENGGDVILTEPLMYVDHSAGVIGELGGKISPAALDALLSMSAIPDIDIVNLREAIGDASPGGLPSLPDVKIVQGGMLRPTPILKLARDGQRSSDYRNAAVAQVKFDYHGRHVELGDNTPLFNVDGLTRVEYSRDLEFEENCFKQIKRRSVTKKGRLPGQVVVAVGDPADQRIFDTIDRYHKEVAPTLSKQGWRLDIEEGWSGGAEDLHSLDFSLSPADRGFYDLEVIAEIDGTRSSMLTELVNLLSRKEVLAQLLSHSSDATFTLERTAEGYLPLVGPALLRKILPLITLLIQDEKTGQYRIRSLDFGALDAARRDTDSQLHGGAELAELAHSLRTLPAALPEQTLKAMSAPPWPHQVEGALWCDVRRAHGFGAIIGDEYATGKTLQGLITLHDAWLEDDAMDRRTSLVVVSKTLYHEARWQEEAAEFFPRAPLVDIVYKKGMCRFEELTGEEFAVITTYDTLVRYVDTFVGKPWNVVACDEGHKLGNTSTNVYKAVKALQARQKLIITGSAMQNAAAEMWSVMDLAVPGLLREKAWFSRVFPRNKMASQTSAEASTETIQTQSNRAKLVALGKMISPFYLRRLNSELGRSLPKITEVRHSIILGKEQAAAYESIRAIEHESVKKTLAEGGLGKSQFAVLQSITRLRQVCDHPLLVGVEGIPSAKSTALYEICVELLGEGKRVVISSTFRSMLDIIESDFGENRIATVRIDGSVSGAARKRASEAFRAGKVSILLIQLSMAEGIELPEGDTIILFEPWWNSKKEEQAIARLRRDERDKHVTVLRFVVSNSVEEGVLKIATRKLADIEAVHEGQSLAAGAGLTLEDIEGFFRPLPMPDMED</sequence>
<accession>A0AAE4G819</accession>
<evidence type="ECO:0000256" key="1">
    <source>
        <dbReference type="ARBA" id="ARBA00022801"/>
    </source>
</evidence>
<dbReference type="GO" id="GO:0004386">
    <property type="term" value="F:helicase activity"/>
    <property type="evidence" value="ECO:0007669"/>
    <property type="project" value="UniProtKB-KW"/>
</dbReference>
<dbReference type="InterPro" id="IPR038718">
    <property type="entry name" value="SNF2-like_sf"/>
</dbReference>
<dbReference type="CDD" id="cd18793">
    <property type="entry name" value="SF2_C_SNF"/>
    <property type="match status" value="1"/>
</dbReference>
<dbReference type="EC" id="3.6.4.-" evidence="4"/>
<keyword evidence="4" id="KW-0347">Helicase</keyword>
<dbReference type="InterPro" id="IPR000330">
    <property type="entry name" value="SNF2_N"/>
</dbReference>
<dbReference type="AlphaFoldDB" id="A0AAE4G819"/>
<dbReference type="GO" id="GO:0016787">
    <property type="term" value="F:hydrolase activity"/>
    <property type="evidence" value="ECO:0007669"/>
    <property type="project" value="UniProtKB-KW"/>
</dbReference>
<comment type="caution">
    <text evidence="4">The sequence shown here is derived from an EMBL/GenBank/DDBJ whole genome shotgun (WGS) entry which is preliminary data.</text>
</comment>
<dbReference type="SUPFAM" id="SSF52540">
    <property type="entry name" value="P-loop containing nucleoside triphosphate hydrolases"/>
    <property type="match status" value="2"/>
</dbReference>
<feature type="domain" description="Helicase ATP-binding" evidence="2">
    <location>
        <begin position="672"/>
        <end position="837"/>
    </location>
</feature>
<protein>
    <submittedName>
        <fullName evidence="4">DEAD/DEAH box helicase</fullName>
        <ecNumber evidence="4">3.6.4.-</ecNumber>
    </submittedName>
</protein>
<evidence type="ECO:0000313" key="4">
    <source>
        <dbReference type="EMBL" id="MDT0337554.1"/>
    </source>
</evidence>
<dbReference type="PROSITE" id="PS51194">
    <property type="entry name" value="HELICASE_CTER"/>
    <property type="match status" value="1"/>
</dbReference>
<dbReference type="InterPro" id="IPR001650">
    <property type="entry name" value="Helicase_C-like"/>
</dbReference>
<dbReference type="SMART" id="SM00490">
    <property type="entry name" value="HELICc"/>
    <property type="match status" value="1"/>
</dbReference>
<proteinExistence type="predicted"/>
<dbReference type="RefSeq" id="WP_284077021.1">
    <property type="nucleotide sequence ID" value="NZ_JAVLSM010000007.1"/>
</dbReference>
<keyword evidence="4" id="KW-0067">ATP-binding</keyword>
<dbReference type="Pfam" id="PF00271">
    <property type="entry name" value="Helicase_C"/>
    <property type="match status" value="1"/>
</dbReference>
<dbReference type="InterPro" id="IPR027417">
    <property type="entry name" value="P-loop_NTPase"/>
</dbReference>
<dbReference type="InterPro" id="IPR049730">
    <property type="entry name" value="SNF2/RAD54-like_C"/>
</dbReference>
<dbReference type="SMART" id="SM00487">
    <property type="entry name" value="DEXDc"/>
    <property type="match status" value="1"/>
</dbReference>
<evidence type="ECO:0000259" key="2">
    <source>
        <dbReference type="PROSITE" id="PS51192"/>
    </source>
</evidence>
<dbReference type="EMBL" id="JAVRAA010000005">
    <property type="protein sequence ID" value="MDT0337554.1"/>
    <property type="molecule type" value="Genomic_DNA"/>
</dbReference>
<gene>
    <name evidence="4" type="ORF">RJN63_11990</name>
</gene>
<dbReference type="PROSITE" id="PS51192">
    <property type="entry name" value="HELICASE_ATP_BIND_1"/>
    <property type="match status" value="1"/>
</dbReference>
<keyword evidence="4" id="KW-0547">Nucleotide-binding</keyword>
<dbReference type="Gene3D" id="3.40.50.10810">
    <property type="entry name" value="Tandem AAA-ATPase domain"/>
    <property type="match status" value="1"/>
</dbReference>
<name>A0AAE4G819_9BURK</name>
<feature type="domain" description="Helicase C-terminal" evidence="3">
    <location>
        <begin position="975"/>
        <end position="1134"/>
    </location>
</feature>